<proteinExistence type="predicted"/>
<reference evidence="1 3" key="2">
    <citation type="journal article" date="2018" name="Plant J.">
        <title>The Physcomitrella patens chromosome-scale assembly reveals moss genome structure and evolution.</title>
        <authorList>
            <person name="Lang D."/>
            <person name="Ullrich K.K."/>
            <person name="Murat F."/>
            <person name="Fuchs J."/>
            <person name="Jenkins J."/>
            <person name="Haas F.B."/>
            <person name="Piednoel M."/>
            <person name="Gundlach H."/>
            <person name="Van Bel M."/>
            <person name="Meyberg R."/>
            <person name="Vives C."/>
            <person name="Morata J."/>
            <person name="Symeonidi A."/>
            <person name="Hiss M."/>
            <person name="Muchero W."/>
            <person name="Kamisugi Y."/>
            <person name="Saleh O."/>
            <person name="Blanc G."/>
            <person name="Decker E.L."/>
            <person name="van Gessel N."/>
            <person name="Grimwood J."/>
            <person name="Hayes R.D."/>
            <person name="Graham S.W."/>
            <person name="Gunter L.E."/>
            <person name="McDaniel S.F."/>
            <person name="Hoernstein S.N.W."/>
            <person name="Larsson A."/>
            <person name="Li F.W."/>
            <person name="Perroud P.F."/>
            <person name="Phillips J."/>
            <person name="Ranjan P."/>
            <person name="Rokshar D.S."/>
            <person name="Rothfels C.J."/>
            <person name="Schneider L."/>
            <person name="Shu S."/>
            <person name="Stevenson D.W."/>
            <person name="Thummler F."/>
            <person name="Tillich M."/>
            <person name="Villarreal Aguilar J.C."/>
            <person name="Widiez T."/>
            <person name="Wong G.K."/>
            <person name="Wymore A."/>
            <person name="Zhang Y."/>
            <person name="Zimmer A.D."/>
            <person name="Quatrano R.S."/>
            <person name="Mayer K.F.X."/>
            <person name="Goodstein D."/>
            <person name="Casacuberta J.M."/>
            <person name="Vandepoele K."/>
            <person name="Reski R."/>
            <person name="Cuming A.C."/>
            <person name="Tuskan G.A."/>
            <person name="Maumus F."/>
            <person name="Salse J."/>
            <person name="Schmutz J."/>
            <person name="Rensing S.A."/>
        </authorList>
    </citation>
    <scope>NUCLEOTIDE SEQUENCE [LARGE SCALE GENOMIC DNA]</scope>
    <source>
        <strain evidence="2 3">cv. Gransden 2004</strain>
    </source>
</reference>
<evidence type="ECO:0000313" key="1">
    <source>
        <dbReference type="EMBL" id="PNR40754.1"/>
    </source>
</evidence>
<protein>
    <submittedName>
        <fullName evidence="1 2">Uncharacterized protein</fullName>
    </submittedName>
</protein>
<name>A0A2K1JGR6_PHYPA</name>
<dbReference type="EnsemblPlants" id="Pp3c14_7420V3.2">
    <property type="protein sequence ID" value="Pp3c14_7420V3.2"/>
    <property type="gene ID" value="Pp3c14_7420"/>
</dbReference>
<dbReference type="PaxDb" id="3218-PP1S79_268V6.1"/>
<dbReference type="EnsemblPlants" id="Pp3c14_7420V3.1">
    <property type="protein sequence ID" value="Pp3c14_7420V3.1"/>
    <property type="gene ID" value="Pp3c14_7420"/>
</dbReference>
<accession>A0A2K1JGR6</accession>
<dbReference type="AlphaFoldDB" id="A0A2K1JGR6"/>
<sequence length="206" mass="23006">MVFVAKESVCGQLGAAFRLRGFSCQRTVESCLILYGIEINENFSVRFDLSSRLRSIEAGGCVRVSRRGRGGAWRRGCTGSEQIDVRAFGSQENGHSDTVKEQPKVCLRCGMTYQDEDNSPIVCKYHGHMTGDPGLYTYAPPHQGIDGEWADSSGVIVYKWNTKNERPNTGSKNWKQRWTCCGVYDEDAAPCRLGRHVSYDDGATRF</sequence>
<dbReference type="EMBL" id="ABEU02000014">
    <property type="protein sequence ID" value="PNR40754.1"/>
    <property type="molecule type" value="Genomic_DNA"/>
</dbReference>
<dbReference type="Proteomes" id="UP000006727">
    <property type="component" value="Chromosome 14"/>
</dbReference>
<evidence type="ECO:0000313" key="3">
    <source>
        <dbReference type="Proteomes" id="UP000006727"/>
    </source>
</evidence>
<organism evidence="1">
    <name type="scientific">Physcomitrium patens</name>
    <name type="common">Spreading-leaved earth moss</name>
    <name type="synonym">Physcomitrella patens</name>
    <dbReference type="NCBI Taxonomy" id="3218"/>
    <lineage>
        <taxon>Eukaryota</taxon>
        <taxon>Viridiplantae</taxon>
        <taxon>Streptophyta</taxon>
        <taxon>Embryophyta</taxon>
        <taxon>Bryophyta</taxon>
        <taxon>Bryophytina</taxon>
        <taxon>Bryopsida</taxon>
        <taxon>Funariidae</taxon>
        <taxon>Funariales</taxon>
        <taxon>Funariaceae</taxon>
        <taxon>Physcomitrium</taxon>
    </lineage>
</organism>
<reference evidence="1 3" key="1">
    <citation type="journal article" date="2008" name="Science">
        <title>The Physcomitrella genome reveals evolutionary insights into the conquest of land by plants.</title>
        <authorList>
            <person name="Rensing S."/>
            <person name="Lang D."/>
            <person name="Zimmer A."/>
            <person name="Terry A."/>
            <person name="Salamov A."/>
            <person name="Shapiro H."/>
            <person name="Nishiyama T."/>
            <person name="Perroud P.-F."/>
            <person name="Lindquist E."/>
            <person name="Kamisugi Y."/>
            <person name="Tanahashi T."/>
            <person name="Sakakibara K."/>
            <person name="Fujita T."/>
            <person name="Oishi K."/>
            <person name="Shin-I T."/>
            <person name="Kuroki Y."/>
            <person name="Toyoda A."/>
            <person name="Suzuki Y."/>
            <person name="Hashimoto A."/>
            <person name="Yamaguchi K."/>
            <person name="Sugano A."/>
            <person name="Kohara Y."/>
            <person name="Fujiyama A."/>
            <person name="Anterola A."/>
            <person name="Aoki S."/>
            <person name="Ashton N."/>
            <person name="Barbazuk W.B."/>
            <person name="Barker E."/>
            <person name="Bennetzen J."/>
            <person name="Bezanilla M."/>
            <person name="Blankenship R."/>
            <person name="Cho S.H."/>
            <person name="Dutcher S."/>
            <person name="Estelle M."/>
            <person name="Fawcett J.A."/>
            <person name="Gundlach H."/>
            <person name="Hanada K."/>
            <person name="Heyl A."/>
            <person name="Hicks K.A."/>
            <person name="Hugh J."/>
            <person name="Lohr M."/>
            <person name="Mayer K."/>
            <person name="Melkozernov A."/>
            <person name="Murata T."/>
            <person name="Nelson D."/>
            <person name="Pils B."/>
            <person name="Prigge M."/>
            <person name="Reiss B."/>
            <person name="Renner T."/>
            <person name="Rombauts S."/>
            <person name="Rushton P."/>
            <person name="Sanderfoot A."/>
            <person name="Schween G."/>
            <person name="Shiu S.-H."/>
            <person name="Stueber K."/>
            <person name="Theodoulou F.L."/>
            <person name="Tu H."/>
            <person name="Van de Peer Y."/>
            <person name="Verrier P.J."/>
            <person name="Waters E."/>
            <person name="Wood A."/>
            <person name="Yang L."/>
            <person name="Cove D."/>
            <person name="Cuming A."/>
            <person name="Hasebe M."/>
            <person name="Lucas S."/>
            <person name="Mishler D.B."/>
            <person name="Reski R."/>
            <person name="Grigoriev I."/>
            <person name="Quatrano R.S."/>
            <person name="Boore J.L."/>
        </authorList>
    </citation>
    <scope>NUCLEOTIDE SEQUENCE [LARGE SCALE GENOMIC DNA]</scope>
    <source>
        <strain evidence="2 3">cv. Gransden 2004</strain>
    </source>
</reference>
<keyword evidence="3" id="KW-1185">Reference proteome</keyword>
<dbReference type="PANTHER" id="PTHR35106:SF4">
    <property type="entry name" value="OS09G0485800 PROTEIN"/>
    <property type="match status" value="1"/>
</dbReference>
<evidence type="ECO:0000313" key="2">
    <source>
        <dbReference type="EnsemblPlants" id="Pp3c14_7420V3.1"/>
    </source>
</evidence>
<dbReference type="PANTHER" id="PTHR35106">
    <property type="entry name" value="BNAA07G25190D PROTEIN"/>
    <property type="match status" value="1"/>
</dbReference>
<reference evidence="2" key="3">
    <citation type="submission" date="2020-12" db="UniProtKB">
        <authorList>
            <consortium name="EnsemblPlants"/>
        </authorList>
    </citation>
    <scope>IDENTIFICATION</scope>
</reference>
<gene>
    <name evidence="2" type="primary">LOC112291050</name>
    <name evidence="1" type="ORF">PHYPA_018157</name>
</gene>
<dbReference type="GeneID" id="112291050"/>
<dbReference type="RefSeq" id="XP_024393761.1">
    <property type="nucleotide sequence ID" value="XM_024537993.2"/>
</dbReference>
<dbReference type="Gramene" id="Pp3c14_7420V3.1">
    <property type="protein sequence ID" value="Pp3c14_7420V3.1"/>
    <property type="gene ID" value="Pp3c14_7420"/>
</dbReference>
<dbReference type="Gramene" id="Pp3c14_7420V3.2">
    <property type="protein sequence ID" value="Pp3c14_7420V3.2"/>
    <property type="gene ID" value="Pp3c14_7420"/>
</dbReference>